<evidence type="ECO:0000256" key="4">
    <source>
        <dbReference type="RuleBase" id="RU003345"/>
    </source>
</evidence>
<dbReference type="GO" id="GO:0004030">
    <property type="term" value="F:aldehyde dehydrogenase [NAD(P)+] activity"/>
    <property type="evidence" value="ECO:0007669"/>
    <property type="project" value="UniProtKB-ARBA"/>
</dbReference>
<evidence type="ECO:0000256" key="2">
    <source>
        <dbReference type="ARBA" id="ARBA00023002"/>
    </source>
</evidence>
<dbReference type="FunFam" id="3.40.605.10:FF:000050">
    <property type="entry name" value="Aldehyde dehydrogenase, mitochondrial"/>
    <property type="match status" value="1"/>
</dbReference>
<dbReference type="InterPro" id="IPR016161">
    <property type="entry name" value="Ald_DH/histidinol_DH"/>
</dbReference>
<reference evidence="6" key="1">
    <citation type="submission" date="2013-11" db="EMBL/GenBank/DDBJ databases">
        <title>Genome sequence of the fusiform rust pathogen reveals effectors for host alternation and coevolution with pine.</title>
        <authorList>
            <consortium name="DOE Joint Genome Institute"/>
            <person name="Smith K."/>
            <person name="Pendleton A."/>
            <person name="Kubisiak T."/>
            <person name="Anderson C."/>
            <person name="Salamov A."/>
            <person name="Aerts A."/>
            <person name="Riley R."/>
            <person name="Clum A."/>
            <person name="Lindquist E."/>
            <person name="Ence D."/>
            <person name="Campbell M."/>
            <person name="Kronenberg Z."/>
            <person name="Feau N."/>
            <person name="Dhillon B."/>
            <person name="Hamelin R."/>
            <person name="Burleigh J."/>
            <person name="Smith J."/>
            <person name="Yandell M."/>
            <person name="Nelson C."/>
            <person name="Grigoriev I."/>
            <person name="Davis J."/>
        </authorList>
    </citation>
    <scope>NUCLEOTIDE SEQUENCE</scope>
    <source>
        <strain evidence="6">G11</strain>
    </source>
</reference>
<dbReference type="EMBL" id="MU167547">
    <property type="protein sequence ID" value="KAG0139642.1"/>
    <property type="molecule type" value="Genomic_DNA"/>
</dbReference>
<dbReference type="Gene3D" id="3.40.309.10">
    <property type="entry name" value="Aldehyde Dehydrogenase, Chain A, domain 2"/>
    <property type="match status" value="1"/>
</dbReference>
<dbReference type="CDD" id="cd07091">
    <property type="entry name" value="ALDH_F1-2_Ald2-like"/>
    <property type="match status" value="1"/>
</dbReference>
<sequence length="475" mass="51581">MAPRITLTFPSEINLKPVILETGLFINNEFVDAADQATLETVDPTNGKSLGFVSAAGKADVDRAVEAATKAFEEVWGLNTPGHQRGRLLIELAQAIEANADTIAAIESLDNGKAYSVARNMDIPEAANCLRYYGGWADKNHGKVIEVNDSKLAFTRHEPIGVVGQIIPWFVFTLLMLVWKIAPALATGNTIVIKPAEQTPLSALFVARLISNIFPPGVINIIVGVGKIAGEAISSHMHIEKIAFTGSTLVGKAIMKAAADSNLKEVTLELGGKSPAICSAGSRVYVHDSIYEKFITAIEAYTRSLKVGNPFDKDTFQGPQVSKVQFNRIMEYVKSGKDEGANCLLGGNRIGNEGYFIEPTIFTNVKPQMKIFREEIFGPVLVIMKFSNEDDIVNLANDTIYGLAAAVFTKDVNRALRVANRLQVGTVWVNCQTRIHSQMPFGGCKQSGFGRELGEYALSNYTSVKAVHVNLSETI</sequence>
<dbReference type="PROSITE" id="PS00687">
    <property type="entry name" value="ALDEHYDE_DEHYDR_GLU"/>
    <property type="match status" value="1"/>
</dbReference>
<dbReference type="FunFam" id="3.40.605.10:FF:000026">
    <property type="entry name" value="Aldehyde dehydrogenase, putative"/>
    <property type="match status" value="1"/>
</dbReference>
<evidence type="ECO:0000313" key="7">
    <source>
        <dbReference type="Proteomes" id="UP000886653"/>
    </source>
</evidence>
<proteinExistence type="inferred from homology"/>
<dbReference type="SUPFAM" id="SSF53720">
    <property type="entry name" value="ALDH-like"/>
    <property type="match status" value="1"/>
</dbReference>
<dbReference type="GO" id="GO:0019413">
    <property type="term" value="P:acetate biosynthetic process"/>
    <property type="evidence" value="ECO:0007669"/>
    <property type="project" value="UniProtKB-ARBA"/>
</dbReference>
<dbReference type="InterPro" id="IPR016163">
    <property type="entry name" value="Ald_DH_C"/>
</dbReference>
<dbReference type="OrthoDB" id="310895at2759"/>
<comment type="similarity">
    <text evidence="1 4">Belongs to the aldehyde dehydrogenase family.</text>
</comment>
<dbReference type="Proteomes" id="UP000886653">
    <property type="component" value="Unassembled WGS sequence"/>
</dbReference>
<dbReference type="Gene3D" id="3.40.605.10">
    <property type="entry name" value="Aldehyde Dehydrogenase, Chain A, domain 1"/>
    <property type="match status" value="2"/>
</dbReference>
<feature type="domain" description="Aldehyde dehydrogenase" evidence="5">
    <location>
        <begin position="277"/>
        <end position="467"/>
    </location>
</feature>
<evidence type="ECO:0000313" key="6">
    <source>
        <dbReference type="EMBL" id="KAG0139642.1"/>
    </source>
</evidence>
<keyword evidence="7" id="KW-1185">Reference proteome</keyword>
<accession>A0A9P6T5A1</accession>
<dbReference type="InterPro" id="IPR016162">
    <property type="entry name" value="Ald_DH_N"/>
</dbReference>
<dbReference type="InterPro" id="IPR015590">
    <property type="entry name" value="Aldehyde_DH_dom"/>
</dbReference>
<dbReference type="InterPro" id="IPR029510">
    <property type="entry name" value="Ald_DH_CS_GLU"/>
</dbReference>
<comment type="caution">
    <text evidence="6">The sequence shown here is derived from an EMBL/GenBank/DDBJ whole genome shotgun (WGS) entry which is preliminary data.</text>
</comment>
<feature type="active site" evidence="3">
    <location>
        <position position="269"/>
    </location>
</feature>
<evidence type="ECO:0000259" key="5">
    <source>
        <dbReference type="Pfam" id="PF00171"/>
    </source>
</evidence>
<dbReference type="FunFam" id="3.40.309.10:FF:000001">
    <property type="entry name" value="Mitochondrial aldehyde dehydrogenase 2"/>
    <property type="match status" value="1"/>
</dbReference>
<organism evidence="6 7">
    <name type="scientific">Cronartium quercuum f. sp. fusiforme G11</name>
    <dbReference type="NCBI Taxonomy" id="708437"/>
    <lineage>
        <taxon>Eukaryota</taxon>
        <taxon>Fungi</taxon>
        <taxon>Dikarya</taxon>
        <taxon>Basidiomycota</taxon>
        <taxon>Pucciniomycotina</taxon>
        <taxon>Pucciniomycetes</taxon>
        <taxon>Pucciniales</taxon>
        <taxon>Coleosporiaceae</taxon>
        <taxon>Cronartium</taxon>
    </lineage>
</organism>
<name>A0A9P6T5A1_9BASI</name>
<evidence type="ECO:0000256" key="1">
    <source>
        <dbReference type="ARBA" id="ARBA00009986"/>
    </source>
</evidence>
<dbReference type="PANTHER" id="PTHR11699">
    <property type="entry name" value="ALDEHYDE DEHYDROGENASE-RELATED"/>
    <property type="match status" value="1"/>
</dbReference>
<dbReference type="Pfam" id="PF00171">
    <property type="entry name" value="Aldedh"/>
    <property type="match status" value="1"/>
</dbReference>
<dbReference type="AlphaFoldDB" id="A0A9P6T5A1"/>
<evidence type="ECO:0000256" key="3">
    <source>
        <dbReference type="PROSITE-ProRule" id="PRU10007"/>
    </source>
</evidence>
<keyword evidence="2 4" id="KW-0560">Oxidoreductase</keyword>
<protein>
    <recommendedName>
        <fullName evidence="5">Aldehyde dehydrogenase domain-containing protein</fullName>
    </recommendedName>
</protein>
<gene>
    <name evidence="6" type="ORF">CROQUDRAFT_675031</name>
</gene>